<sequence>MIIKSRRSWVEQILVAIVFLIAYLGQMFLLQGVNSLVFAAIQLVFGGIILLFVYIEVGTFKVTVQRPKFTLSLKIWLVIFGMTVTAMLLLVSVPSNVMTILTTGHLAQNTLVALATGIVEESLTRGLLLSAFLQNLRRRDRSLKMTKAGIYSSLVFGSLHMVNLTSSGFEGVAQQVLYTFVLGMLFMVIRVTTNTLIWNIGLHFLIDWQPDIVNATSEPTNWFVIIGVFGIILAASLICLIKFDQDLERQPVLNSN</sequence>
<feature type="transmembrane region" description="Helical" evidence="2">
    <location>
        <begin position="220"/>
        <end position="241"/>
    </location>
</feature>
<dbReference type="GO" id="GO:0004175">
    <property type="term" value="F:endopeptidase activity"/>
    <property type="evidence" value="ECO:0007669"/>
    <property type="project" value="UniProtKB-ARBA"/>
</dbReference>
<feature type="domain" description="CAAX prenyl protease 2/Lysostaphin resistance protein A-like" evidence="3">
    <location>
        <begin position="109"/>
        <end position="208"/>
    </location>
</feature>
<dbReference type="OrthoDB" id="2289634at2"/>
<keyword evidence="2" id="KW-0472">Membrane</keyword>
<organism evidence="4 5">
    <name type="scientific">Lentilactobacillus rapi</name>
    <dbReference type="NCBI Taxonomy" id="481723"/>
    <lineage>
        <taxon>Bacteria</taxon>
        <taxon>Bacillati</taxon>
        <taxon>Bacillota</taxon>
        <taxon>Bacilli</taxon>
        <taxon>Lactobacillales</taxon>
        <taxon>Lactobacillaceae</taxon>
        <taxon>Lentilactobacillus</taxon>
    </lineage>
</organism>
<gene>
    <name evidence="4" type="ORF">LRA02_26140</name>
</gene>
<protein>
    <submittedName>
        <fullName evidence="4">CAAX amino protease</fullName>
    </submittedName>
</protein>
<name>A0A512PRC1_9LACO</name>
<evidence type="ECO:0000259" key="3">
    <source>
        <dbReference type="Pfam" id="PF02517"/>
    </source>
</evidence>
<dbReference type="InterPro" id="IPR003675">
    <property type="entry name" value="Rce1/LyrA-like_dom"/>
</dbReference>
<comment type="similarity">
    <text evidence="1">Belongs to the UPF0177 family.</text>
</comment>
<accession>A0A512PRC1</accession>
<proteinExistence type="inferred from homology"/>
<evidence type="ECO:0000256" key="1">
    <source>
        <dbReference type="ARBA" id="ARBA00009067"/>
    </source>
</evidence>
<feature type="transmembrane region" description="Helical" evidence="2">
    <location>
        <begin position="12"/>
        <end position="30"/>
    </location>
</feature>
<dbReference type="Proteomes" id="UP000321569">
    <property type="component" value="Unassembled WGS sequence"/>
</dbReference>
<dbReference type="Pfam" id="PF02517">
    <property type="entry name" value="Rce1-like"/>
    <property type="match status" value="1"/>
</dbReference>
<feature type="transmembrane region" description="Helical" evidence="2">
    <location>
        <begin position="176"/>
        <end position="200"/>
    </location>
</feature>
<keyword evidence="2" id="KW-1133">Transmembrane helix</keyword>
<evidence type="ECO:0000256" key="2">
    <source>
        <dbReference type="SAM" id="Phobius"/>
    </source>
</evidence>
<feature type="transmembrane region" description="Helical" evidence="2">
    <location>
        <begin position="75"/>
        <end position="93"/>
    </location>
</feature>
<keyword evidence="4" id="KW-0378">Hydrolase</keyword>
<evidence type="ECO:0000313" key="5">
    <source>
        <dbReference type="Proteomes" id="UP000321569"/>
    </source>
</evidence>
<dbReference type="EMBL" id="BKAM01000155">
    <property type="protein sequence ID" value="GEP73746.1"/>
    <property type="molecule type" value="Genomic_DNA"/>
</dbReference>
<dbReference type="AlphaFoldDB" id="A0A512PRC1"/>
<dbReference type="RefSeq" id="WP_054747623.1">
    <property type="nucleotide sequence ID" value="NZ_BKAM01000155.1"/>
</dbReference>
<evidence type="ECO:0000313" key="4">
    <source>
        <dbReference type="EMBL" id="GEP73746.1"/>
    </source>
</evidence>
<feature type="transmembrane region" description="Helical" evidence="2">
    <location>
        <begin position="36"/>
        <end position="55"/>
    </location>
</feature>
<keyword evidence="4" id="KW-0645">Protease</keyword>
<reference evidence="4 5" key="1">
    <citation type="submission" date="2019-07" db="EMBL/GenBank/DDBJ databases">
        <title>Whole genome shotgun sequence of Lactobacillus rapi NBRC 109618.</title>
        <authorList>
            <person name="Hosoyama A."/>
            <person name="Uohara A."/>
            <person name="Ohji S."/>
            <person name="Ichikawa N."/>
        </authorList>
    </citation>
    <scope>NUCLEOTIDE SEQUENCE [LARGE SCALE GENOMIC DNA]</scope>
    <source>
        <strain evidence="4 5">NBRC 109618</strain>
    </source>
</reference>
<dbReference type="STRING" id="1423795.FD12_GL001294"/>
<keyword evidence="2" id="KW-0812">Transmembrane</keyword>
<comment type="caution">
    <text evidence="4">The sequence shown here is derived from an EMBL/GenBank/DDBJ whole genome shotgun (WGS) entry which is preliminary data.</text>
</comment>
<dbReference type="GO" id="GO:0006508">
    <property type="term" value="P:proteolysis"/>
    <property type="evidence" value="ECO:0007669"/>
    <property type="project" value="UniProtKB-KW"/>
</dbReference>
<dbReference type="GO" id="GO:0080120">
    <property type="term" value="P:CAAX-box protein maturation"/>
    <property type="evidence" value="ECO:0007669"/>
    <property type="project" value="UniProtKB-ARBA"/>
</dbReference>